<evidence type="ECO:0000313" key="3">
    <source>
        <dbReference type="Proteomes" id="UP000058012"/>
    </source>
</evidence>
<keyword evidence="1" id="KW-1133">Transmembrane helix</keyword>
<evidence type="ECO:0000313" key="2">
    <source>
        <dbReference type="EMBL" id="KUR70552.1"/>
    </source>
</evidence>
<keyword evidence="3" id="KW-1185">Reference proteome</keyword>
<reference evidence="2 3" key="1">
    <citation type="submission" date="2015-10" db="EMBL/GenBank/DDBJ databases">
        <title>Draft genome sequence of Novosphingobium fuchskuhlense DSM 25065 isolated from a surface water sample of the southwest basin of Lake Grosse Fuchskuhle.</title>
        <authorList>
            <person name="Ruckert C."/>
            <person name="Winkler A."/>
            <person name="Glaeser J."/>
            <person name="Grossart H.-P."/>
            <person name="Kalinowski J."/>
            <person name="Glaeser S."/>
        </authorList>
    </citation>
    <scope>NUCLEOTIDE SEQUENCE [LARGE SCALE GENOMIC DNA]</scope>
    <source>
        <strain evidence="2 3">FNE08-7</strain>
    </source>
</reference>
<evidence type="ECO:0008006" key="4">
    <source>
        <dbReference type="Google" id="ProtNLM"/>
    </source>
</evidence>
<accession>A0A124JTU7</accession>
<feature type="transmembrane region" description="Helical" evidence="1">
    <location>
        <begin position="79"/>
        <end position="97"/>
    </location>
</feature>
<dbReference type="EMBL" id="LLZS01000009">
    <property type="protein sequence ID" value="KUR70552.1"/>
    <property type="molecule type" value="Genomic_DNA"/>
</dbReference>
<protein>
    <recommendedName>
        <fullName evidence="4">ATP synthase protein I</fullName>
    </recommendedName>
</protein>
<gene>
    <name evidence="2" type="ORF">AQZ52_17285</name>
</gene>
<keyword evidence="1" id="KW-0812">Transmembrane</keyword>
<dbReference type="InterPro" id="IPR032820">
    <property type="entry name" value="ATPase_put"/>
</dbReference>
<comment type="caution">
    <text evidence="2">The sequence shown here is derived from an EMBL/GenBank/DDBJ whole genome shotgun (WGS) entry which is preliminary data.</text>
</comment>
<dbReference type="Proteomes" id="UP000058012">
    <property type="component" value="Unassembled WGS sequence"/>
</dbReference>
<dbReference type="AlphaFoldDB" id="A0A124JTU7"/>
<dbReference type="OrthoDB" id="15401at2"/>
<dbReference type="RefSeq" id="WP_067913856.1">
    <property type="nucleotide sequence ID" value="NZ_KQ954246.1"/>
</dbReference>
<keyword evidence="1" id="KW-0472">Membrane</keyword>
<feature type="transmembrane region" description="Helical" evidence="1">
    <location>
        <begin position="52"/>
        <end position="73"/>
    </location>
</feature>
<organism evidence="2 3">
    <name type="scientific">Novosphingobium fuchskuhlense</name>
    <dbReference type="NCBI Taxonomy" id="1117702"/>
    <lineage>
        <taxon>Bacteria</taxon>
        <taxon>Pseudomonadati</taxon>
        <taxon>Pseudomonadota</taxon>
        <taxon>Alphaproteobacteria</taxon>
        <taxon>Sphingomonadales</taxon>
        <taxon>Sphingomonadaceae</taxon>
        <taxon>Novosphingobium</taxon>
    </lineage>
</organism>
<dbReference type="Pfam" id="PF09527">
    <property type="entry name" value="ATPase_gene1"/>
    <property type="match status" value="1"/>
</dbReference>
<sequence>MVDDPDREDPIGADARIASLEARLAAAKRHEAERTRSGQQGADAGYRLGNQVLAELLGGMIGGAAVGVAIDWFVGRGHWGLMVMLFLGIAVAFRNIIRIANRRSD</sequence>
<proteinExistence type="predicted"/>
<evidence type="ECO:0000256" key="1">
    <source>
        <dbReference type="SAM" id="Phobius"/>
    </source>
</evidence>
<dbReference type="STRING" id="1117702.AQZ52_17285"/>
<name>A0A124JTU7_9SPHN</name>